<reference evidence="2" key="1">
    <citation type="submission" date="2018-05" db="EMBL/GenBank/DDBJ databases">
        <authorList>
            <person name="Lanie J.A."/>
            <person name="Ng W.-L."/>
            <person name="Kazmierczak K.M."/>
            <person name="Andrzejewski T.M."/>
            <person name="Davidsen T.M."/>
            <person name="Wayne K.J."/>
            <person name="Tettelin H."/>
            <person name="Glass J.I."/>
            <person name="Rusch D."/>
            <person name="Podicherti R."/>
            <person name="Tsui H.-C.T."/>
            <person name="Winkler M.E."/>
        </authorList>
    </citation>
    <scope>NUCLEOTIDE SEQUENCE</scope>
</reference>
<feature type="domain" description="UDP-glucose/GDP-mannose dehydrogenase N-terminal" evidence="1">
    <location>
        <begin position="1"/>
        <end position="140"/>
    </location>
</feature>
<dbReference type="SUPFAM" id="SSF51735">
    <property type="entry name" value="NAD(P)-binding Rossmann-fold domains"/>
    <property type="match status" value="1"/>
</dbReference>
<dbReference type="PANTHER" id="PTHR43750:SF3">
    <property type="entry name" value="UDP-GLUCOSE 6-DEHYDROGENASE TUAD"/>
    <property type="match status" value="1"/>
</dbReference>
<organism evidence="2">
    <name type="scientific">marine metagenome</name>
    <dbReference type="NCBI Taxonomy" id="408172"/>
    <lineage>
        <taxon>unclassified sequences</taxon>
        <taxon>metagenomes</taxon>
        <taxon>ecological metagenomes</taxon>
    </lineage>
</organism>
<dbReference type="Gene3D" id="3.40.50.720">
    <property type="entry name" value="NAD(P)-binding Rossmann-like Domain"/>
    <property type="match status" value="1"/>
</dbReference>
<dbReference type="InterPro" id="IPR001732">
    <property type="entry name" value="UDP-Glc/GDP-Man_DH_N"/>
</dbReference>
<evidence type="ECO:0000313" key="2">
    <source>
        <dbReference type="EMBL" id="SVA33889.1"/>
    </source>
</evidence>
<dbReference type="PANTHER" id="PTHR43750">
    <property type="entry name" value="UDP-GLUCOSE 6-DEHYDROGENASE TUAD"/>
    <property type="match status" value="1"/>
</dbReference>
<dbReference type="GO" id="GO:0000271">
    <property type="term" value="P:polysaccharide biosynthetic process"/>
    <property type="evidence" value="ECO:0007669"/>
    <property type="project" value="InterPro"/>
</dbReference>
<dbReference type="Pfam" id="PF03721">
    <property type="entry name" value="UDPG_MGDP_dh_N"/>
    <property type="match status" value="1"/>
</dbReference>
<accession>A0A381V0H3</accession>
<dbReference type="GO" id="GO:0016628">
    <property type="term" value="F:oxidoreductase activity, acting on the CH-CH group of donors, NAD or NADP as acceptor"/>
    <property type="evidence" value="ECO:0007669"/>
    <property type="project" value="InterPro"/>
</dbReference>
<dbReference type="EMBL" id="UINC01007538">
    <property type="protein sequence ID" value="SVA33889.1"/>
    <property type="molecule type" value="Genomic_DNA"/>
</dbReference>
<dbReference type="PROSITE" id="PS51257">
    <property type="entry name" value="PROKAR_LIPOPROTEIN"/>
    <property type="match status" value="1"/>
</dbReference>
<dbReference type="GO" id="GO:0051287">
    <property type="term" value="F:NAD binding"/>
    <property type="evidence" value="ECO:0007669"/>
    <property type="project" value="InterPro"/>
</dbReference>
<proteinExistence type="predicted"/>
<dbReference type="GO" id="GO:0016616">
    <property type="term" value="F:oxidoreductase activity, acting on the CH-OH group of donors, NAD or NADP as acceptor"/>
    <property type="evidence" value="ECO:0007669"/>
    <property type="project" value="InterPro"/>
</dbReference>
<name>A0A381V0H3_9ZZZZ</name>
<dbReference type="InterPro" id="IPR036291">
    <property type="entry name" value="NAD(P)-bd_dom_sf"/>
</dbReference>
<dbReference type="InterPro" id="IPR028359">
    <property type="entry name" value="UDP_ManNAc/GlcNAc_DH"/>
</dbReference>
<dbReference type="AlphaFoldDB" id="A0A381V0H3"/>
<dbReference type="InterPro" id="IPR017476">
    <property type="entry name" value="UDP-Glc/GDP-Man"/>
</dbReference>
<protein>
    <recommendedName>
        <fullName evidence="1">UDP-glucose/GDP-mannose dehydrogenase N-terminal domain-containing protein</fullName>
    </recommendedName>
</protein>
<sequence>MKIAVIGCGYVGLVTGACLANDGHHVVCIDNQKEKIDILLNNKIPIYEPGLEDIISNNLKSGKLSFELNINNAVSNADVIFIAVGTPTDEETGNADLSQIYNCARELAGELKENALVIVKSTVPVGTCDEIENIIKENNKH</sequence>
<gene>
    <name evidence="2" type="ORF">METZ01_LOCUS86743</name>
</gene>
<dbReference type="PIRSF" id="PIRSF500136">
    <property type="entry name" value="UDP_ManNAc_DH"/>
    <property type="match status" value="1"/>
</dbReference>
<evidence type="ECO:0000259" key="1">
    <source>
        <dbReference type="Pfam" id="PF03721"/>
    </source>
</evidence>
<dbReference type="PIRSF" id="PIRSF000124">
    <property type="entry name" value="UDPglc_GDPman_dh"/>
    <property type="match status" value="1"/>
</dbReference>
<feature type="non-terminal residue" evidence="2">
    <location>
        <position position="141"/>
    </location>
</feature>